<accession>A0A9D1PTV3</accession>
<evidence type="ECO:0000313" key="1">
    <source>
        <dbReference type="EMBL" id="HIV98497.1"/>
    </source>
</evidence>
<dbReference type="SUPFAM" id="SSF47598">
    <property type="entry name" value="Ribbon-helix-helix"/>
    <property type="match status" value="1"/>
</dbReference>
<dbReference type="GO" id="GO:0006355">
    <property type="term" value="P:regulation of DNA-templated transcription"/>
    <property type="evidence" value="ECO:0007669"/>
    <property type="project" value="InterPro"/>
</dbReference>
<dbReference type="InterPro" id="IPR010985">
    <property type="entry name" value="Ribbon_hlx_hlx"/>
</dbReference>
<organism evidence="1 2">
    <name type="scientific">Candidatus Ornithospirochaeta avicola</name>
    <dbReference type="NCBI Taxonomy" id="2840896"/>
    <lineage>
        <taxon>Bacteria</taxon>
        <taxon>Pseudomonadati</taxon>
        <taxon>Spirochaetota</taxon>
        <taxon>Spirochaetia</taxon>
        <taxon>Spirochaetales</taxon>
        <taxon>Spirochaetaceae</taxon>
        <taxon>Spirochaetaceae incertae sedis</taxon>
        <taxon>Candidatus Ornithospirochaeta</taxon>
    </lineage>
</organism>
<dbReference type="EMBL" id="DXHU01000006">
    <property type="protein sequence ID" value="HIV98497.1"/>
    <property type="molecule type" value="Genomic_DNA"/>
</dbReference>
<gene>
    <name evidence="1" type="ORF">IAB12_01805</name>
</gene>
<reference evidence="1" key="1">
    <citation type="journal article" date="2021" name="PeerJ">
        <title>Extensive microbial diversity within the chicken gut microbiome revealed by metagenomics and culture.</title>
        <authorList>
            <person name="Gilroy R."/>
            <person name="Ravi A."/>
            <person name="Getino M."/>
            <person name="Pursley I."/>
            <person name="Horton D.L."/>
            <person name="Alikhan N.F."/>
            <person name="Baker D."/>
            <person name="Gharbi K."/>
            <person name="Hall N."/>
            <person name="Watson M."/>
            <person name="Adriaenssens E.M."/>
            <person name="Foster-Nyarko E."/>
            <person name="Jarju S."/>
            <person name="Secka A."/>
            <person name="Antonio M."/>
            <person name="Oren A."/>
            <person name="Chaudhuri R.R."/>
            <person name="La Ragione R."/>
            <person name="Hildebrand F."/>
            <person name="Pallen M.J."/>
        </authorList>
    </citation>
    <scope>NUCLEOTIDE SEQUENCE</scope>
    <source>
        <strain evidence="1">Gambia11-129</strain>
    </source>
</reference>
<sequence length="77" mass="8954">MALTSTVTFRTTPELKERVDNLAKRTRRSSGFYYNVLLEDYLSEIEDIYDAVDISERVRAGKEKTYSSDEIRKELGL</sequence>
<dbReference type="AlphaFoldDB" id="A0A9D1PTV3"/>
<protein>
    <recommendedName>
        <fullName evidence="3">CopG family transcriptional regulator</fullName>
    </recommendedName>
</protein>
<proteinExistence type="predicted"/>
<comment type="caution">
    <text evidence="1">The sequence shown here is derived from an EMBL/GenBank/DDBJ whole genome shotgun (WGS) entry which is preliminary data.</text>
</comment>
<evidence type="ECO:0008006" key="3">
    <source>
        <dbReference type="Google" id="ProtNLM"/>
    </source>
</evidence>
<name>A0A9D1PTV3_9SPIO</name>
<reference evidence="1" key="2">
    <citation type="submission" date="2021-04" db="EMBL/GenBank/DDBJ databases">
        <authorList>
            <person name="Gilroy R."/>
        </authorList>
    </citation>
    <scope>NUCLEOTIDE SEQUENCE</scope>
    <source>
        <strain evidence="1">Gambia11-129</strain>
    </source>
</reference>
<evidence type="ECO:0000313" key="2">
    <source>
        <dbReference type="Proteomes" id="UP000823936"/>
    </source>
</evidence>
<dbReference type="Proteomes" id="UP000823936">
    <property type="component" value="Unassembled WGS sequence"/>
</dbReference>